<feature type="domain" description="PPM-type phosphatase" evidence="3">
    <location>
        <begin position="44"/>
        <end position="289"/>
    </location>
</feature>
<reference evidence="4 5" key="1">
    <citation type="submission" date="2024-01" db="EMBL/GenBank/DDBJ databases">
        <title>Genome assemblies of Stephania.</title>
        <authorList>
            <person name="Yang L."/>
        </authorList>
    </citation>
    <scope>NUCLEOTIDE SEQUENCE [LARGE SCALE GENOMIC DNA]</scope>
    <source>
        <strain evidence="4">QJT</strain>
        <tissue evidence="4">Leaf</tissue>
    </source>
</reference>
<dbReference type="GO" id="GO:0009507">
    <property type="term" value="C:chloroplast"/>
    <property type="evidence" value="ECO:0007669"/>
    <property type="project" value="TreeGrafter"/>
</dbReference>
<feature type="region of interest" description="Disordered" evidence="2">
    <location>
        <begin position="1"/>
        <end position="26"/>
    </location>
</feature>
<keyword evidence="1" id="KW-0464">Manganese</keyword>
<keyword evidence="1" id="KW-0904">Protein phosphatase</keyword>
<dbReference type="InterPro" id="IPR036457">
    <property type="entry name" value="PPM-type-like_dom_sf"/>
</dbReference>
<keyword evidence="1" id="KW-0460">Magnesium</keyword>
<evidence type="ECO:0000313" key="5">
    <source>
        <dbReference type="Proteomes" id="UP001417504"/>
    </source>
</evidence>
<dbReference type="EMBL" id="JBBNAE010000001">
    <property type="protein sequence ID" value="KAK9154030.1"/>
    <property type="molecule type" value="Genomic_DNA"/>
</dbReference>
<feature type="compositionally biased region" description="Polar residues" evidence="2">
    <location>
        <begin position="1"/>
        <end position="15"/>
    </location>
</feature>
<dbReference type="EC" id="3.1.3.16" evidence="1"/>
<dbReference type="GO" id="GO:0004722">
    <property type="term" value="F:protein serine/threonine phosphatase activity"/>
    <property type="evidence" value="ECO:0007669"/>
    <property type="project" value="UniProtKB-EC"/>
</dbReference>
<comment type="catalytic activity">
    <reaction evidence="1">
        <text>O-phospho-L-seryl-[protein] + H2O = L-seryl-[protein] + phosphate</text>
        <dbReference type="Rhea" id="RHEA:20629"/>
        <dbReference type="Rhea" id="RHEA-COMP:9863"/>
        <dbReference type="Rhea" id="RHEA-COMP:11604"/>
        <dbReference type="ChEBI" id="CHEBI:15377"/>
        <dbReference type="ChEBI" id="CHEBI:29999"/>
        <dbReference type="ChEBI" id="CHEBI:43474"/>
        <dbReference type="ChEBI" id="CHEBI:83421"/>
        <dbReference type="EC" id="3.1.3.16"/>
    </reaction>
</comment>
<dbReference type="InterPro" id="IPR039123">
    <property type="entry name" value="PPTC7"/>
</dbReference>
<dbReference type="InterPro" id="IPR001932">
    <property type="entry name" value="PPM-type_phosphatase-like_dom"/>
</dbReference>
<proteinExistence type="inferred from homology"/>
<protein>
    <recommendedName>
        <fullName evidence="1">Protein phosphatase</fullName>
        <ecNumber evidence="1">3.1.3.16</ecNumber>
    </recommendedName>
</protein>
<dbReference type="SMART" id="SM00332">
    <property type="entry name" value="PP2Cc"/>
    <property type="match status" value="1"/>
</dbReference>
<gene>
    <name evidence="4" type="ORF">Sjap_001510</name>
</gene>
<keyword evidence="1" id="KW-0378">Hydrolase</keyword>
<comment type="caution">
    <text evidence="4">The sequence shown here is derived from an EMBL/GenBank/DDBJ whole genome shotgun (WGS) entry which is preliminary data.</text>
</comment>
<dbReference type="SMART" id="SM00331">
    <property type="entry name" value="PP2C_SIG"/>
    <property type="match status" value="1"/>
</dbReference>
<keyword evidence="5" id="KW-1185">Reference proteome</keyword>
<dbReference type="Proteomes" id="UP001417504">
    <property type="component" value="Unassembled WGS sequence"/>
</dbReference>
<sequence>MLALHSSSLPNTASSRPKRRTSLSCTQSEHLNSVRTEFSFSVGTYLIPHPKKVDRGGEDAFLVSSYNGGVLAIADGVSGWAEQDVDPALFSRELMANASSLVDDEEVNYDPRILLKKAHSATCSVGSATVVVAMLEKNGVLKIANVGDCGLRIMRGGKILFSTSPQEHYFDCPYQLSSQLLGQTYLDAAVNKMELAEGDVIVMGSDGLFDNVFDHEIVSVISQFEDAAEAAKALANLASDHSRDANFDSPYSLEARGQVSKSKSGSVRLHVFNMNGFDLDDVTVIVAQVVLKTRWRGTMWEEHYLIINAVWSTQKYT</sequence>
<name>A0AAP0PTC9_9MAGN</name>
<dbReference type="AlphaFoldDB" id="A0AAP0PTC9"/>
<accession>A0AAP0PTC9</accession>
<dbReference type="SUPFAM" id="SSF81606">
    <property type="entry name" value="PP2C-like"/>
    <property type="match status" value="1"/>
</dbReference>
<dbReference type="PROSITE" id="PS51746">
    <property type="entry name" value="PPM_2"/>
    <property type="match status" value="1"/>
</dbReference>
<comment type="cofactor">
    <cofactor evidence="1">
        <name>Mg(2+)</name>
        <dbReference type="ChEBI" id="CHEBI:18420"/>
    </cofactor>
</comment>
<comment type="cofactor">
    <cofactor evidence="1">
        <name>Mn(2+)</name>
        <dbReference type="ChEBI" id="CHEBI:29035"/>
    </cofactor>
</comment>
<dbReference type="PANTHER" id="PTHR12320">
    <property type="entry name" value="PROTEIN PHOSPHATASE 2C"/>
    <property type="match status" value="1"/>
</dbReference>
<dbReference type="Gene3D" id="3.60.40.10">
    <property type="entry name" value="PPM-type phosphatase domain"/>
    <property type="match status" value="1"/>
</dbReference>
<evidence type="ECO:0000256" key="1">
    <source>
        <dbReference type="RuleBase" id="RU366020"/>
    </source>
</evidence>
<comment type="catalytic activity">
    <reaction evidence="1">
        <text>O-phospho-L-threonyl-[protein] + H2O = L-threonyl-[protein] + phosphate</text>
        <dbReference type="Rhea" id="RHEA:47004"/>
        <dbReference type="Rhea" id="RHEA-COMP:11060"/>
        <dbReference type="Rhea" id="RHEA-COMP:11605"/>
        <dbReference type="ChEBI" id="CHEBI:15377"/>
        <dbReference type="ChEBI" id="CHEBI:30013"/>
        <dbReference type="ChEBI" id="CHEBI:43474"/>
        <dbReference type="ChEBI" id="CHEBI:61977"/>
        <dbReference type="EC" id="3.1.3.16"/>
    </reaction>
</comment>
<organism evidence="4 5">
    <name type="scientific">Stephania japonica</name>
    <dbReference type="NCBI Taxonomy" id="461633"/>
    <lineage>
        <taxon>Eukaryota</taxon>
        <taxon>Viridiplantae</taxon>
        <taxon>Streptophyta</taxon>
        <taxon>Embryophyta</taxon>
        <taxon>Tracheophyta</taxon>
        <taxon>Spermatophyta</taxon>
        <taxon>Magnoliopsida</taxon>
        <taxon>Ranunculales</taxon>
        <taxon>Menispermaceae</taxon>
        <taxon>Menispermoideae</taxon>
        <taxon>Cissampelideae</taxon>
        <taxon>Stephania</taxon>
    </lineage>
</organism>
<dbReference type="GO" id="GO:0046872">
    <property type="term" value="F:metal ion binding"/>
    <property type="evidence" value="ECO:0007669"/>
    <property type="project" value="UniProtKB-UniRule"/>
</dbReference>
<evidence type="ECO:0000313" key="4">
    <source>
        <dbReference type="EMBL" id="KAK9154030.1"/>
    </source>
</evidence>
<evidence type="ECO:0000256" key="2">
    <source>
        <dbReference type="SAM" id="MobiDB-lite"/>
    </source>
</evidence>
<evidence type="ECO:0000259" key="3">
    <source>
        <dbReference type="PROSITE" id="PS51746"/>
    </source>
</evidence>
<keyword evidence="1" id="KW-0479">Metal-binding</keyword>
<comment type="similarity">
    <text evidence="1">Belongs to the PP2C family.</text>
</comment>
<dbReference type="PANTHER" id="PTHR12320:SF60">
    <property type="entry name" value="PROTEIN PHOSPHATASE 2C 26-RELATED"/>
    <property type="match status" value="1"/>
</dbReference>